<sequence length="746" mass="82464">MEEESETAERKKALSLANDVELMAKLSALSERIAVRSNDVKNSIIHLGRESKEAAVETQNSLNRFLMLCNIQFVENRVYEEDEEEKKEEDTEKTKTVVMDEASRHARALRLGLAALNEIPEEDIYNSRPLPYIFGTSAYLESDSAGIGDEIQEDKEDVNQEYHIDANTYEQEGQVEEYDDAEPMSSHISYNEEQEEKEPSLFDGDDDLHQGMRQSKAPPPMPSSVPPMPSGDLFGSGGDDYDDLFGAASIIEDRSSTIFGGRSSLLFYDDDENENESEEPTPKQTKQIDDDSGNLFATDDVIQDFNAASAFAGQAPVSERKKRSVPETRVKLPGLFEDDDDTFIPQSTKQKEEDTVIVPESMESHKGLAARGLFDDDDDDDDIDKLLASDSSKLFEAPIFEEDTEKEIQDEEPASTNSGLGDLFSKTSLFDDDEETSTKKTSKKSGVGLFTDDDSDDIFAFPSSRSSASKKNSRDMFSEDKNDLFTSQGDDPIFGDKISGLIFADNENKSSAARKLPGLFASTDSPSLFDERSKDESSVSAANSDMNKNTGDLFANDDDLPTTKNSSQLFADDKPIVLSNSKESKPIQKNKIDKFAGLDIDPTRMLPGARPPPRKSVPEASDEVTDHHALSESNESSIDNSVISSRPIISNKKRRASRKTKFVSQTETPGLEEKLQSTPAIHSVTDLFADNVQDVPASVLSAPVPASSQKKTSGGLFADEHNYQHLCLLRHKRRLVAVSLQMKSLI</sequence>
<evidence type="ECO:0000313" key="5">
    <source>
        <dbReference type="EMBL" id="CAE0364000.1"/>
    </source>
</evidence>
<name>A0A6S8B6F1_9STRA</name>
<organism evidence="5">
    <name type="scientific">Aureoumbra lagunensis</name>
    <dbReference type="NCBI Taxonomy" id="44058"/>
    <lineage>
        <taxon>Eukaryota</taxon>
        <taxon>Sar</taxon>
        <taxon>Stramenopiles</taxon>
        <taxon>Ochrophyta</taxon>
        <taxon>Pelagophyceae</taxon>
        <taxon>Pelagomonadales</taxon>
        <taxon>Aureoumbra</taxon>
    </lineage>
</organism>
<dbReference type="EMBL" id="HBIJ01006741">
    <property type="protein sequence ID" value="CAE0363999.1"/>
    <property type="molecule type" value="Transcribed_RNA"/>
</dbReference>
<dbReference type="AlphaFoldDB" id="A0A6S8B6F1"/>
<evidence type="ECO:0000256" key="1">
    <source>
        <dbReference type="SAM" id="MobiDB-lite"/>
    </source>
</evidence>
<feature type="compositionally biased region" description="Basic and acidic residues" evidence="1">
    <location>
        <begin position="582"/>
        <end position="596"/>
    </location>
</feature>
<dbReference type="EMBL" id="HBIJ01006740">
    <property type="protein sequence ID" value="CAE0363998.1"/>
    <property type="molecule type" value="Transcribed_RNA"/>
</dbReference>
<accession>A0A6S8B6F1</accession>
<gene>
    <name evidence="2" type="ORF">ALAG00032_LOCUS4737</name>
    <name evidence="3" type="ORF">ALAG00032_LOCUS4739</name>
    <name evidence="4" type="ORF">ALAG00032_LOCUS4740</name>
    <name evidence="5" type="ORF">ALAG00032_LOCUS4741</name>
</gene>
<reference evidence="5" key="1">
    <citation type="submission" date="2021-01" db="EMBL/GenBank/DDBJ databases">
        <authorList>
            <person name="Corre E."/>
            <person name="Pelletier E."/>
            <person name="Niang G."/>
            <person name="Scheremetjew M."/>
            <person name="Finn R."/>
            <person name="Kale V."/>
            <person name="Holt S."/>
            <person name="Cochrane G."/>
            <person name="Meng A."/>
            <person name="Brown T."/>
            <person name="Cohen L."/>
        </authorList>
    </citation>
    <scope>NUCLEOTIDE SEQUENCE</scope>
    <source>
        <strain evidence="5">CCMP1510</strain>
    </source>
</reference>
<dbReference type="EMBL" id="HBIJ01006742">
    <property type="protein sequence ID" value="CAE0364000.1"/>
    <property type="molecule type" value="Transcribed_RNA"/>
</dbReference>
<evidence type="ECO:0000313" key="2">
    <source>
        <dbReference type="EMBL" id="CAE0363996.1"/>
    </source>
</evidence>
<feature type="compositionally biased region" description="Polar residues" evidence="1">
    <location>
        <begin position="538"/>
        <end position="550"/>
    </location>
</feature>
<feature type="compositionally biased region" description="Basic and acidic residues" evidence="1">
    <location>
        <begin position="472"/>
        <end position="483"/>
    </location>
</feature>
<dbReference type="EMBL" id="HBIJ01006738">
    <property type="protein sequence ID" value="CAE0363996.1"/>
    <property type="molecule type" value="Transcribed_RNA"/>
</dbReference>
<feature type="compositionally biased region" description="Acidic residues" evidence="1">
    <location>
        <begin position="399"/>
        <end position="413"/>
    </location>
</feature>
<feature type="region of interest" description="Disordered" evidence="1">
    <location>
        <begin position="267"/>
        <end position="294"/>
    </location>
</feature>
<feature type="region of interest" description="Disordered" evidence="1">
    <location>
        <begin position="654"/>
        <end position="676"/>
    </location>
</feature>
<feature type="compositionally biased region" description="Pro residues" evidence="1">
    <location>
        <begin position="217"/>
        <end position="229"/>
    </location>
</feature>
<feature type="compositionally biased region" description="Acidic residues" evidence="1">
    <location>
        <begin position="268"/>
        <end position="279"/>
    </location>
</feature>
<evidence type="ECO:0000313" key="3">
    <source>
        <dbReference type="EMBL" id="CAE0363998.1"/>
    </source>
</evidence>
<feature type="region of interest" description="Disordered" evidence="1">
    <location>
        <begin position="515"/>
        <end position="639"/>
    </location>
</feature>
<feature type="compositionally biased region" description="Acidic residues" evidence="1">
    <location>
        <begin position="173"/>
        <end position="182"/>
    </location>
</feature>
<evidence type="ECO:0000313" key="4">
    <source>
        <dbReference type="EMBL" id="CAE0363999.1"/>
    </source>
</evidence>
<feature type="region of interest" description="Disordered" evidence="1">
    <location>
        <begin position="167"/>
        <end position="237"/>
    </location>
</feature>
<protein>
    <submittedName>
        <fullName evidence="5">Uncharacterized protein</fullName>
    </submittedName>
</protein>
<proteinExistence type="predicted"/>
<feature type="region of interest" description="Disordered" evidence="1">
    <location>
        <begin position="315"/>
        <end position="489"/>
    </location>
</feature>